<evidence type="ECO:0000313" key="2">
    <source>
        <dbReference type="Proteomes" id="UP000233837"/>
    </source>
</evidence>
<reference evidence="1 2" key="1">
    <citation type="journal article" date="2016" name="Sci. Rep.">
        <title>The Dendrobium catenatum Lindl. genome sequence provides insights into polysaccharide synthase, floral development and adaptive evolution.</title>
        <authorList>
            <person name="Zhang G.Q."/>
            <person name="Xu Q."/>
            <person name="Bian C."/>
            <person name="Tsai W.C."/>
            <person name="Yeh C.M."/>
            <person name="Liu K.W."/>
            <person name="Yoshida K."/>
            <person name="Zhang L.S."/>
            <person name="Chang S.B."/>
            <person name="Chen F."/>
            <person name="Shi Y."/>
            <person name="Su Y.Y."/>
            <person name="Zhang Y.Q."/>
            <person name="Chen L.J."/>
            <person name="Yin Y."/>
            <person name="Lin M."/>
            <person name="Huang H."/>
            <person name="Deng H."/>
            <person name="Wang Z.W."/>
            <person name="Zhu S.L."/>
            <person name="Zhao X."/>
            <person name="Deng C."/>
            <person name="Niu S.C."/>
            <person name="Huang J."/>
            <person name="Wang M."/>
            <person name="Liu G.H."/>
            <person name="Yang H.J."/>
            <person name="Xiao X.J."/>
            <person name="Hsiao Y.Y."/>
            <person name="Wu W.L."/>
            <person name="Chen Y.Y."/>
            <person name="Mitsuda N."/>
            <person name="Ohme-Takagi M."/>
            <person name="Luo Y.B."/>
            <person name="Van de Peer Y."/>
            <person name="Liu Z.J."/>
        </authorList>
    </citation>
    <scope>NUCLEOTIDE SEQUENCE [LARGE SCALE GENOMIC DNA]</scope>
    <source>
        <tissue evidence="1">The whole plant</tissue>
    </source>
</reference>
<evidence type="ECO:0000313" key="1">
    <source>
        <dbReference type="EMBL" id="PKU86421.1"/>
    </source>
</evidence>
<reference evidence="1 2" key="2">
    <citation type="journal article" date="2017" name="Nature">
        <title>The Apostasia genome and the evolution of orchids.</title>
        <authorList>
            <person name="Zhang G.Q."/>
            <person name="Liu K.W."/>
            <person name="Li Z."/>
            <person name="Lohaus R."/>
            <person name="Hsiao Y.Y."/>
            <person name="Niu S.C."/>
            <person name="Wang J.Y."/>
            <person name="Lin Y.C."/>
            <person name="Xu Q."/>
            <person name="Chen L.J."/>
            <person name="Yoshida K."/>
            <person name="Fujiwara S."/>
            <person name="Wang Z.W."/>
            <person name="Zhang Y.Q."/>
            <person name="Mitsuda N."/>
            <person name="Wang M."/>
            <person name="Liu G.H."/>
            <person name="Pecoraro L."/>
            <person name="Huang H.X."/>
            <person name="Xiao X.J."/>
            <person name="Lin M."/>
            <person name="Wu X.Y."/>
            <person name="Wu W.L."/>
            <person name="Chen Y.Y."/>
            <person name="Chang S.B."/>
            <person name="Sakamoto S."/>
            <person name="Ohme-Takagi M."/>
            <person name="Yagi M."/>
            <person name="Zeng S.J."/>
            <person name="Shen C.Y."/>
            <person name="Yeh C.M."/>
            <person name="Luo Y.B."/>
            <person name="Tsai W.C."/>
            <person name="Van de Peer Y."/>
            <person name="Liu Z.J."/>
        </authorList>
    </citation>
    <scope>NUCLEOTIDE SEQUENCE [LARGE SCALE GENOMIC DNA]</scope>
    <source>
        <tissue evidence="1">The whole plant</tissue>
    </source>
</reference>
<organism evidence="1 2">
    <name type="scientific">Dendrobium catenatum</name>
    <dbReference type="NCBI Taxonomy" id="906689"/>
    <lineage>
        <taxon>Eukaryota</taxon>
        <taxon>Viridiplantae</taxon>
        <taxon>Streptophyta</taxon>
        <taxon>Embryophyta</taxon>
        <taxon>Tracheophyta</taxon>
        <taxon>Spermatophyta</taxon>
        <taxon>Magnoliopsida</taxon>
        <taxon>Liliopsida</taxon>
        <taxon>Asparagales</taxon>
        <taxon>Orchidaceae</taxon>
        <taxon>Epidendroideae</taxon>
        <taxon>Malaxideae</taxon>
        <taxon>Dendrobiinae</taxon>
        <taxon>Dendrobium</taxon>
    </lineage>
</organism>
<dbReference type="AlphaFoldDB" id="A0A2I0XET2"/>
<proteinExistence type="predicted"/>
<dbReference type="EMBL" id="KZ501946">
    <property type="protein sequence ID" value="PKU86421.1"/>
    <property type="molecule type" value="Genomic_DNA"/>
</dbReference>
<name>A0A2I0XET2_9ASPA</name>
<accession>A0A2I0XET2</accession>
<sequence length="77" mass="8927">MWKQVCLRRHRRVSCFLTPRDFLVLSSDDDKDHKSENELVFCSINIAVGSSACIEEVIGVRETEGEKAKRYNLHCTR</sequence>
<gene>
    <name evidence="1" type="ORF">MA16_Dca025244</name>
</gene>
<dbReference type="Proteomes" id="UP000233837">
    <property type="component" value="Unassembled WGS sequence"/>
</dbReference>
<keyword evidence="2" id="KW-1185">Reference proteome</keyword>
<protein>
    <submittedName>
        <fullName evidence="1">Uncharacterized protein</fullName>
    </submittedName>
</protein>